<dbReference type="Pfam" id="PF00006">
    <property type="entry name" value="ATP-synt_ab"/>
    <property type="match status" value="1"/>
</dbReference>
<evidence type="ECO:0000256" key="4">
    <source>
        <dbReference type="ARBA" id="ARBA00022781"/>
    </source>
</evidence>
<dbReference type="Gene3D" id="3.40.50.300">
    <property type="entry name" value="P-loop containing nucleotide triphosphate hydrolases"/>
    <property type="match status" value="1"/>
</dbReference>
<dbReference type="Gene3D" id="2.40.50.100">
    <property type="match status" value="1"/>
</dbReference>
<organism evidence="16 17">
    <name type="scientific">Imhoffiella purpurea</name>
    <dbReference type="NCBI Taxonomy" id="1249627"/>
    <lineage>
        <taxon>Bacteria</taxon>
        <taxon>Pseudomonadati</taxon>
        <taxon>Pseudomonadota</taxon>
        <taxon>Gammaproteobacteria</taxon>
        <taxon>Chromatiales</taxon>
        <taxon>Chromatiaceae</taxon>
        <taxon>Imhoffiella</taxon>
    </lineage>
</organism>
<feature type="domain" description="ATPase F1/V1/A1 complex alpha/beta subunit N-terminal" evidence="13">
    <location>
        <begin position="9"/>
        <end position="68"/>
    </location>
</feature>
<dbReference type="Proteomes" id="UP000019460">
    <property type="component" value="Unassembled WGS sequence"/>
</dbReference>
<dbReference type="PROSITE" id="PS00152">
    <property type="entry name" value="ATPASE_ALPHA_BETA"/>
    <property type="match status" value="1"/>
</dbReference>
<dbReference type="Pfam" id="PF22919">
    <property type="entry name" value="ATP-synt_VA_C"/>
    <property type="match status" value="1"/>
</dbReference>
<evidence type="ECO:0000256" key="11">
    <source>
        <dbReference type="HAMAP-Rule" id="MF_00309"/>
    </source>
</evidence>
<evidence type="ECO:0000259" key="14">
    <source>
        <dbReference type="Pfam" id="PF16886"/>
    </source>
</evidence>
<dbReference type="InterPro" id="IPR020003">
    <property type="entry name" value="ATPase_a/bsu_AS"/>
</dbReference>
<keyword evidence="4 11" id="KW-0375">Hydrogen ion transport</keyword>
<dbReference type="Pfam" id="PF02874">
    <property type="entry name" value="ATP-synt_ab_N"/>
    <property type="match status" value="1"/>
</dbReference>
<feature type="domain" description="ATPase F1/V1/A1 complex alpha/beta subunit nucleotide-binding" evidence="12">
    <location>
        <begin position="208"/>
        <end position="429"/>
    </location>
</feature>
<feature type="domain" description="ATP synthase A/B type C-terminal" evidence="15">
    <location>
        <begin position="442"/>
        <end position="523"/>
    </location>
</feature>
<dbReference type="SUPFAM" id="SSF52540">
    <property type="entry name" value="P-loop containing nucleoside triphosphate hydrolases"/>
    <property type="match status" value="1"/>
</dbReference>
<dbReference type="EC" id="7.1.2.2" evidence="11"/>
<evidence type="ECO:0000259" key="15">
    <source>
        <dbReference type="Pfam" id="PF22919"/>
    </source>
</evidence>
<dbReference type="InterPro" id="IPR022878">
    <property type="entry name" value="V-ATPase_asu"/>
</dbReference>
<dbReference type="InterPro" id="IPR027417">
    <property type="entry name" value="P-loop_NTPase"/>
</dbReference>
<dbReference type="OrthoDB" id="9801639at2"/>
<evidence type="ECO:0000256" key="3">
    <source>
        <dbReference type="ARBA" id="ARBA00022741"/>
    </source>
</evidence>
<name>W9V3P0_9GAMM</name>
<dbReference type="InterPro" id="IPR031686">
    <property type="entry name" value="ATP-synth_a_Xtn"/>
</dbReference>
<comment type="similarity">
    <text evidence="9">Belongs to the ATPase alpha/beta chains family. T3SS ATPase subfamily.</text>
</comment>
<dbReference type="AlphaFoldDB" id="W9V3P0"/>
<feature type="domain" description="ATPsynthase alpha/beta subunit barrel-sandwich" evidence="14">
    <location>
        <begin position="109"/>
        <end position="190"/>
    </location>
</feature>
<dbReference type="InterPro" id="IPR004100">
    <property type="entry name" value="ATPase_F1/V1/A1_a/bsu_N"/>
</dbReference>
<evidence type="ECO:0000256" key="9">
    <source>
        <dbReference type="ARBA" id="ARBA00024342"/>
    </source>
</evidence>
<dbReference type="Gene3D" id="1.10.1140.10">
    <property type="entry name" value="Bovine Mitochondrial F1-atpase, Atp Synthase Beta Chain, Chain D, domain 3"/>
    <property type="match status" value="1"/>
</dbReference>
<keyword evidence="2" id="KW-0472">Membrane</keyword>
<accession>W9V3P0</accession>
<keyword evidence="2" id="KW-1003">Cell membrane</keyword>
<evidence type="ECO:0000256" key="6">
    <source>
        <dbReference type="ARBA" id="ARBA00022967"/>
    </source>
</evidence>
<dbReference type="Gene3D" id="2.40.30.20">
    <property type="match status" value="1"/>
</dbReference>
<evidence type="ECO:0000313" key="17">
    <source>
        <dbReference type="Proteomes" id="UP000019460"/>
    </source>
</evidence>
<reference evidence="16 17" key="1">
    <citation type="submission" date="2012-11" db="EMBL/GenBank/DDBJ databases">
        <title>Genome assembly of Thiorhodococcus sp. AK35.</title>
        <authorList>
            <person name="Nupur N."/>
            <person name="Khatri I."/>
            <person name="Subramanian S."/>
            <person name="Pinnaka A."/>
        </authorList>
    </citation>
    <scope>NUCLEOTIDE SEQUENCE [LARGE SCALE GENOMIC DNA]</scope>
    <source>
        <strain evidence="16 17">AK35</strain>
    </source>
</reference>
<evidence type="ECO:0000256" key="5">
    <source>
        <dbReference type="ARBA" id="ARBA00022840"/>
    </source>
</evidence>
<keyword evidence="1 11" id="KW-0813">Transport</keyword>
<proteinExistence type="inferred from homology"/>
<evidence type="ECO:0000256" key="8">
    <source>
        <dbReference type="ARBA" id="ARBA00023310"/>
    </source>
</evidence>
<keyword evidence="5 11" id="KW-0067">ATP-binding</keyword>
<keyword evidence="6 11" id="KW-1278">Translocase</keyword>
<comment type="function">
    <text evidence="10 11">Produces ATP from ADP in the presence of a proton gradient across the membrane. The V-type alpha chain is a catalytic subunit.</text>
</comment>
<keyword evidence="17" id="KW-1185">Reference proteome</keyword>
<dbReference type="NCBIfam" id="NF003220">
    <property type="entry name" value="PRK04192.1"/>
    <property type="match status" value="1"/>
</dbReference>
<dbReference type="PATRIC" id="fig|1249627.3.peg.3113"/>
<dbReference type="GO" id="GO:0046933">
    <property type="term" value="F:proton-transporting ATP synthase activity, rotational mechanism"/>
    <property type="evidence" value="ECO:0007669"/>
    <property type="project" value="UniProtKB-UniRule"/>
</dbReference>
<evidence type="ECO:0000256" key="1">
    <source>
        <dbReference type="ARBA" id="ARBA00022448"/>
    </source>
</evidence>
<dbReference type="HAMAP" id="MF_00309">
    <property type="entry name" value="ATP_synth_A_arch"/>
    <property type="match status" value="1"/>
</dbReference>
<protein>
    <recommendedName>
        <fullName evidence="11">V-type ATP synthase alpha chain</fullName>
        <ecNumber evidence="11">7.1.2.2</ecNumber>
    </recommendedName>
    <alternativeName>
        <fullName evidence="11">V-ATPase subunit A</fullName>
    </alternativeName>
</protein>
<dbReference type="CDD" id="cd01134">
    <property type="entry name" value="V_A-ATPase_A"/>
    <property type="match status" value="1"/>
</dbReference>
<dbReference type="InterPro" id="IPR000194">
    <property type="entry name" value="ATPase_F1/V1/A1_a/bsu_nucl-bd"/>
</dbReference>
<dbReference type="RefSeq" id="WP_052348169.1">
    <property type="nucleotide sequence ID" value="NZ_AONC01000046.1"/>
</dbReference>
<dbReference type="eggNOG" id="COG1155">
    <property type="taxonomic scope" value="Bacteria"/>
</dbReference>
<feature type="binding site" evidence="11">
    <location>
        <begin position="228"/>
        <end position="235"/>
    </location>
    <ligand>
        <name>ATP</name>
        <dbReference type="ChEBI" id="CHEBI:30616"/>
    </ligand>
</feature>
<keyword evidence="3 11" id="KW-0547">Nucleotide-binding</keyword>
<evidence type="ECO:0000256" key="7">
    <source>
        <dbReference type="ARBA" id="ARBA00023065"/>
    </source>
</evidence>
<dbReference type="InterPro" id="IPR036121">
    <property type="entry name" value="ATPase_F1/V1/A1_a/bsu_N_sf"/>
</dbReference>
<dbReference type="CDD" id="cd18111">
    <property type="entry name" value="ATP-synt_V_A-type_alpha_C"/>
    <property type="match status" value="1"/>
</dbReference>
<dbReference type="STRING" id="1249627.D779_2947"/>
<dbReference type="PANTHER" id="PTHR43607:SF1">
    <property type="entry name" value="H(+)-TRANSPORTING TWO-SECTOR ATPASE"/>
    <property type="match status" value="1"/>
</dbReference>
<dbReference type="SUPFAM" id="SSF47917">
    <property type="entry name" value="C-terminal domain of alpha and beta subunits of F1 ATP synthase"/>
    <property type="match status" value="1"/>
</dbReference>
<evidence type="ECO:0000256" key="10">
    <source>
        <dbReference type="ARBA" id="ARBA00054855"/>
    </source>
</evidence>
<keyword evidence="8 11" id="KW-0066">ATP synthesis</keyword>
<dbReference type="InterPro" id="IPR055190">
    <property type="entry name" value="ATP-synt_VA_C"/>
</dbReference>
<dbReference type="EMBL" id="AONC01000046">
    <property type="protein sequence ID" value="EXJ14133.1"/>
    <property type="molecule type" value="Genomic_DNA"/>
</dbReference>
<evidence type="ECO:0000256" key="2">
    <source>
        <dbReference type="ARBA" id="ARBA00022475"/>
    </source>
</evidence>
<evidence type="ECO:0000259" key="13">
    <source>
        <dbReference type="Pfam" id="PF02874"/>
    </source>
</evidence>
<keyword evidence="7 11" id="KW-0406">Ion transport</keyword>
<dbReference type="GO" id="GO:0042777">
    <property type="term" value="P:proton motive force-driven plasma membrane ATP synthesis"/>
    <property type="evidence" value="ECO:0007669"/>
    <property type="project" value="UniProtKB-UniRule"/>
</dbReference>
<dbReference type="GO" id="GO:0045259">
    <property type="term" value="C:proton-transporting ATP synthase complex"/>
    <property type="evidence" value="ECO:0007669"/>
    <property type="project" value="UniProtKB-ARBA"/>
</dbReference>
<evidence type="ECO:0000259" key="12">
    <source>
        <dbReference type="Pfam" id="PF00006"/>
    </source>
</evidence>
<dbReference type="SUPFAM" id="SSF50615">
    <property type="entry name" value="N-terminal domain of alpha and beta subunits of F1 ATP synthase"/>
    <property type="match status" value="1"/>
</dbReference>
<evidence type="ECO:0000313" key="16">
    <source>
        <dbReference type="EMBL" id="EXJ14133.1"/>
    </source>
</evidence>
<gene>
    <name evidence="11" type="primary">atpA</name>
    <name evidence="16" type="ORF">D779_2947</name>
</gene>
<dbReference type="InterPro" id="IPR023366">
    <property type="entry name" value="ATP_synth_asu-like_sf"/>
</dbReference>
<dbReference type="PANTHER" id="PTHR43607">
    <property type="entry name" value="V-TYPE PROTON ATPASE CATALYTIC SUBUNIT A"/>
    <property type="match status" value="1"/>
</dbReference>
<dbReference type="InterPro" id="IPR024034">
    <property type="entry name" value="ATPase_F1/V1_b/a_C"/>
</dbReference>
<dbReference type="GO" id="GO:0046961">
    <property type="term" value="F:proton-transporting ATPase activity, rotational mechanism"/>
    <property type="evidence" value="ECO:0007669"/>
    <property type="project" value="InterPro"/>
</dbReference>
<comment type="catalytic activity">
    <reaction evidence="11">
        <text>ATP + H2O + 4 H(+)(in) = ADP + phosphate + 5 H(+)(out)</text>
        <dbReference type="Rhea" id="RHEA:57720"/>
        <dbReference type="ChEBI" id="CHEBI:15377"/>
        <dbReference type="ChEBI" id="CHEBI:15378"/>
        <dbReference type="ChEBI" id="CHEBI:30616"/>
        <dbReference type="ChEBI" id="CHEBI:43474"/>
        <dbReference type="ChEBI" id="CHEBI:456216"/>
        <dbReference type="EC" id="7.1.2.2"/>
    </reaction>
</comment>
<sequence length="598" mass="65553">MSRASAIWVSGPVMRARPEGSFQLRESVTVGERRLLGEVIRIARDEITVQLYEDTSGLRPGVLVEGTGRPLSVRLGPGILSRIFDGLLRPIGDPSDPYVQPGLCRIEPQRFHFEPGVRVGDRVSPGGSIGTLSNGTALDLRCLIPPGHPPGEVVEILDAGRYLDDEPLCRLRADDGSPHAVTMSHEWPVRVPRPVAARLPSDQPMLTGQRLIDCLFPVARGGTGAIPGGFGTGKTVLLETVAKWCDADLIVYVGCGERGNEMAGLLAEFSELEDPRTGRPLMERTLVIANTSNMPVSAREASIYTGITVAEYFRDQGLAVTLMADSTSRWAEALREVSGRLGELPGEGGYPAYLSSRLADFYERAARVRTLGGDLGSVTLLGAVSPPSGDFSEPVTTHTKRYVGCLWGLDAKRAQARFYPAINPLNSYSLVAERLARWWHTQGCTRWQELRSRFLTLLEEESRLERMARIIGRDAMPARQRALLICAQLVNEGFLRQSAFSENDRYASPERQAVMMRLIGSFLEGTERLLDAGIAPERIAEDPVYRRLTRMGEEIPDGDWDAFAAIDRELTAVVRRLIDAGRESGEGVGDSRDGTDAM</sequence>
<comment type="caution">
    <text evidence="16">The sequence shown here is derived from an EMBL/GenBank/DDBJ whole genome shotgun (WGS) entry which is preliminary data.</text>
</comment>
<dbReference type="Pfam" id="PF16886">
    <property type="entry name" value="ATP-synt_ab_Xtn"/>
    <property type="match status" value="1"/>
</dbReference>
<dbReference type="GO" id="GO:0005524">
    <property type="term" value="F:ATP binding"/>
    <property type="evidence" value="ECO:0007669"/>
    <property type="project" value="UniProtKB-UniRule"/>
</dbReference>